<gene>
    <name evidence="2" type="ORF">V5N11_006420</name>
</gene>
<evidence type="ECO:0008006" key="4">
    <source>
        <dbReference type="Google" id="ProtNLM"/>
    </source>
</evidence>
<keyword evidence="3" id="KW-1185">Reference proteome</keyword>
<name>A0ABD1B0F7_CARAN</name>
<dbReference type="EMBL" id="JBANAX010000531">
    <property type="protein sequence ID" value="KAL1204571.1"/>
    <property type="molecule type" value="Genomic_DNA"/>
</dbReference>
<dbReference type="Proteomes" id="UP001558713">
    <property type="component" value="Unassembled WGS sequence"/>
</dbReference>
<evidence type="ECO:0000313" key="2">
    <source>
        <dbReference type="EMBL" id="KAL1204571.1"/>
    </source>
</evidence>
<evidence type="ECO:0000313" key="3">
    <source>
        <dbReference type="Proteomes" id="UP001558713"/>
    </source>
</evidence>
<evidence type="ECO:0000256" key="1">
    <source>
        <dbReference type="SAM" id="MobiDB-lite"/>
    </source>
</evidence>
<feature type="region of interest" description="Disordered" evidence="1">
    <location>
        <begin position="71"/>
        <end position="93"/>
    </location>
</feature>
<accession>A0ABD1B0F7</accession>
<proteinExistence type="predicted"/>
<protein>
    <recommendedName>
        <fullName evidence="4">Retrotransposon Copia-like N-terminal domain-containing protein</fullName>
    </recommendedName>
</protein>
<dbReference type="AlphaFoldDB" id="A0ABD1B0F7"/>
<reference evidence="2 3" key="1">
    <citation type="submission" date="2024-04" db="EMBL/GenBank/DDBJ databases">
        <title>Genome assembly C_amara_ONT_v2.</title>
        <authorList>
            <person name="Yant L."/>
            <person name="Moore C."/>
            <person name="Slenker M."/>
        </authorList>
    </citation>
    <scope>NUCLEOTIDE SEQUENCE [LARGE SCALE GENOMIC DNA]</scope>
    <source>
        <tissue evidence="2">Leaf</tissue>
    </source>
</reference>
<comment type="caution">
    <text evidence="2">The sequence shown here is derived from an EMBL/GenBank/DDBJ whole genome shotgun (WGS) entry which is preliminary data.</text>
</comment>
<organism evidence="2 3">
    <name type="scientific">Cardamine amara subsp. amara</name>
    <dbReference type="NCBI Taxonomy" id="228776"/>
    <lineage>
        <taxon>Eukaryota</taxon>
        <taxon>Viridiplantae</taxon>
        <taxon>Streptophyta</taxon>
        <taxon>Embryophyta</taxon>
        <taxon>Tracheophyta</taxon>
        <taxon>Spermatophyta</taxon>
        <taxon>Magnoliopsida</taxon>
        <taxon>eudicotyledons</taxon>
        <taxon>Gunneridae</taxon>
        <taxon>Pentapetalae</taxon>
        <taxon>rosids</taxon>
        <taxon>malvids</taxon>
        <taxon>Brassicales</taxon>
        <taxon>Brassicaceae</taxon>
        <taxon>Cardamineae</taxon>
        <taxon>Cardamine</taxon>
    </lineage>
</organism>
<sequence length="123" mass="13168">METSKFFTLPVVLKGSNYLLWSRTTKTALRSRGVWIHCLSSEEMPQEQAVVGPAAGAGTVAGVAQVEGESGVEAGGGEVESQAQISSKPRGFQVDPRRSVGVGCSSELLRAKYPSFLFLYRDS</sequence>